<comment type="similarity">
    <text evidence="1">Belongs to the alkB family.</text>
</comment>
<evidence type="ECO:0000256" key="2">
    <source>
        <dbReference type="SAM" id="MobiDB-lite"/>
    </source>
</evidence>
<gene>
    <name evidence="3" type="ORF">CYMTET_49886</name>
</gene>
<organism evidence="3 4">
    <name type="scientific">Cymbomonas tetramitiformis</name>
    <dbReference type="NCBI Taxonomy" id="36881"/>
    <lineage>
        <taxon>Eukaryota</taxon>
        <taxon>Viridiplantae</taxon>
        <taxon>Chlorophyta</taxon>
        <taxon>Pyramimonadophyceae</taxon>
        <taxon>Pyramimonadales</taxon>
        <taxon>Pyramimonadaceae</taxon>
        <taxon>Cymbomonas</taxon>
    </lineage>
</organism>
<dbReference type="InterPro" id="IPR044842">
    <property type="entry name" value="ALKBH9B/ALKBH10B-like"/>
</dbReference>
<evidence type="ECO:0000256" key="1">
    <source>
        <dbReference type="ARBA" id="ARBA00007879"/>
    </source>
</evidence>
<name>A0AAE0EU40_9CHLO</name>
<dbReference type="AlphaFoldDB" id="A0AAE0EU40"/>
<feature type="non-terminal residue" evidence="3">
    <location>
        <position position="554"/>
    </location>
</feature>
<evidence type="ECO:0000313" key="3">
    <source>
        <dbReference type="EMBL" id="KAK3240264.1"/>
    </source>
</evidence>
<dbReference type="InterPro" id="IPR037151">
    <property type="entry name" value="AlkB-like_sf"/>
</dbReference>
<protein>
    <submittedName>
        <fullName evidence="3">Uncharacterized protein</fullName>
    </submittedName>
</protein>
<accession>A0AAE0EU40</accession>
<comment type="caution">
    <text evidence="3">The sequence shown here is derived from an EMBL/GenBank/DDBJ whole genome shotgun (WGS) entry which is preliminary data.</text>
</comment>
<evidence type="ECO:0000313" key="4">
    <source>
        <dbReference type="Proteomes" id="UP001190700"/>
    </source>
</evidence>
<dbReference type="Gene3D" id="2.60.120.590">
    <property type="entry name" value="Alpha-ketoglutarate-dependent dioxygenase AlkB-like"/>
    <property type="match status" value="1"/>
</dbReference>
<feature type="compositionally biased region" description="Low complexity" evidence="2">
    <location>
        <begin position="343"/>
        <end position="363"/>
    </location>
</feature>
<dbReference type="PANTHER" id="PTHR31447">
    <property type="entry name" value="HYDROXYPROLINE-RICH GLYCOPROTEIN FAMILY PROTEIN-RELATED"/>
    <property type="match status" value="1"/>
</dbReference>
<dbReference type="Proteomes" id="UP001190700">
    <property type="component" value="Unassembled WGS sequence"/>
</dbReference>
<feature type="region of interest" description="Disordered" evidence="2">
    <location>
        <begin position="246"/>
        <end position="293"/>
    </location>
</feature>
<dbReference type="GO" id="GO:0032451">
    <property type="term" value="F:demethylase activity"/>
    <property type="evidence" value="ECO:0007669"/>
    <property type="project" value="InterPro"/>
</dbReference>
<dbReference type="EMBL" id="LGRX02033693">
    <property type="protein sequence ID" value="KAK3240264.1"/>
    <property type="molecule type" value="Genomic_DNA"/>
</dbReference>
<feature type="region of interest" description="Disordered" evidence="2">
    <location>
        <begin position="171"/>
        <end position="204"/>
    </location>
</feature>
<sequence>MCAQNRRKCLQEFVGLLFRWLKQLRTEWTLLLKKHTYIYIFSTAFLVHRLLFLSHQSVQMNVAAKEFIPGSAPLLAPVCTAEQKFFQGVTAEPGGVPSPPSSAPNVPDLLSALQPASQRDLLLAAERADVEQHTSLALSENPSSAQARHAEAWEARARMLRCLARRVALQAPGDQAPGSPKTIGAEDASGTPDTPPPPPPEDREALTRALEGDLAKALEEDLRCWLAFHQSHVDQYTALLPSSGVTTKAKPGRAAVLPPKSQNTGEPWGNGTASRRPQNGASPAEDSECPTAVPKPARLANKAQTATSATAVATASAAATAGLPANSALADSPSGSSEWPSLGSAPKAAPVAAPAWGPGKPPASSAINYASAAKMAAALSAPVQRAPAESEKTTFTCLESLSMVEKNVSVRSHGEAVNASVRSGTVPGLQRKQSGAQVNILQGLELHRRFLSAAEQEPMVSFLWGMKSRGEQMQLRGATFSAPSKWMKGKGRVTLQFGCCYNYREDSKGRPPGILVDEHVEPMPPELTELALRAHQKGVLPMVADSAIVNFYET</sequence>
<dbReference type="PANTHER" id="PTHR31447:SF23">
    <property type="entry name" value="2-OXOGLUTARATE AND FE(II)-DEPENDENT OXYGENASE SUPERFAMILY PROTEIN"/>
    <property type="match status" value="1"/>
</dbReference>
<dbReference type="GO" id="GO:0006402">
    <property type="term" value="P:mRNA catabolic process"/>
    <property type="evidence" value="ECO:0007669"/>
    <property type="project" value="InterPro"/>
</dbReference>
<proteinExistence type="inferred from homology"/>
<reference evidence="3 4" key="1">
    <citation type="journal article" date="2015" name="Genome Biol. Evol.">
        <title>Comparative Genomics of a Bacterivorous Green Alga Reveals Evolutionary Causalities and Consequences of Phago-Mixotrophic Mode of Nutrition.</title>
        <authorList>
            <person name="Burns J.A."/>
            <person name="Paasch A."/>
            <person name="Narechania A."/>
            <person name="Kim E."/>
        </authorList>
    </citation>
    <scope>NUCLEOTIDE SEQUENCE [LARGE SCALE GENOMIC DNA]</scope>
    <source>
        <strain evidence="3 4">PLY_AMNH</strain>
    </source>
</reference>
<dbReference type="GO" id="GO:0003729">
    <property type="term" value="F:mRNA binding"/>
    <property type="evidence" value="ECO:0007669"/>
    <property type="project" value="InterPro"/>
</dbReference>
<keyword evidence="4" id="KW-1185">Reference proteome</keyword>
<feature type="region of interest" description="Disordered" evidence="2">
    <location>
        <begin position="326"/>
        <end position="363"/>
    </location>
</feature>
<dbReference type="SUPFAM" id="SSF51197">
    <property type="entry name" value="Clavaminate synthase-like"/>
    <property type="match status" value="1"/>
</dbReference>
<feature type="compositionally biased region" description="Polar residues" evidence="2">
    <location>
        <begin position="260"/>
        <end position="281"/>
    </location>
</feature>